<dbReference type="eggNOG" id="KOG2852">
    <property type="taxonomic scope" value="Eukaryota"/>
</dbReference>
<protein>
    <submittedName>
        <fullName evidence="3">Fad oxidoreductase, putative</fullName>
    </submittedName>
</protein>
<dbReference type="AlphaFoldDB" id="B9SG06"/>
<dbReference type="PANTHER" id="PTHR13847:SF150">
    <property type="entry name" value="OXIDOREDUCTASE TDA3-RELATED"/>
    <property type="match status" value="1"/>
</dbReference>
<dbReference type="Proteomes" id="UP000008311">
    <property type="component" value="Unassembled WGS sequence"/>
</dbReference>
<dbReference type="Gene3D" id="3.50.50.60">
    <property type="entry name" value="FAD/NAD(P)-binding domain"/>
    <property type="match status" value="1"/>
</dbReference>
<accession>B9SG06</accession>
<dbReference type="EMBL" id="EQ973948">
    <property type="protein sequence ID" value="EEF37422.1"/>
    <property type="molecule type" value="Genomic_DNA"/>
</dbReference>
<evidence type="ECO:0000256" key="1">
    <source>
        <dbReference type="ARBA" id="ARBA00023002"/>
    </source>
</evidence>
<dbReference type="InParanoid" id="B9SG06"/>
<dbReference type="FunCoup" id="B9SG06">
    <property type="interactions" value="1061"/>
</dbReference>
<name>B9SG06_RICCO</name>
<dbReference type="InterPro" id="IPR036188">
    <property type="entry name" value="FAD/NAD-bd_sf"/>
</dbReference>
<keyword evidence="1" id="KW-0560">Oxidoreductase</keyword>
<dbReference type="GO" id="GO:0016491">
    <property type="term" value="F:oxidoreductase activity"/>
    <property type="evidence" value="ECO:0007669"/>
    <property type="project" value="UniProtKB-KW"/>
</dbReference>
<evidence type="ECO:0000259" key="2">
    <source>
        <dbReference type="Pfam" id="PF01266"/>
    </source>
</evidence>
<dbReference type="InterPro" id="IPR006076">
    <property type="entry name" value="FAD-dep_OxRdtase"/>
</dbReference>
<feature type="domain" description="FAD dependent oxidoreductase" evidence="2">
    <location>
        <begin position="49"/>
        <end position="267"/>
    </location>
</feature>
<dbReference type="PANTHER" id="PTHR13847">
    <property type="entry name" value="SARCOSINE DEHYDROGENASE-RELATED"/>
    <property type="match status" value="1"/>
</dbReference>
<keyword evidence="4" id="KW-1185">Reference proteome</keyword>
<sequence>MAATSSSPFFPLSTSPGNQNCYIPLIQCSSSSSSSSSSTDLRQKPQKHIVVCGGGIIGVCTAYFLAKKGVSVTLIEKASIACAASGKSGGFLALDWCDGGPLSSLARTSFNLHRSLSQELNGAELYGYRALTTLSLTVTESQNQNRIKKDLLPSWIDGPARAPRTIGSTETTAQVHPKLFTETVLSKAVEAYGVEVVIGKVERVEVAVAEEGGRVEAAVMVEGGRVIEADGVVLALGPWSGKFEMLREFFRIYGLKAHSVVFEPKDRDVVTLFELL</sequence>
<evidence type="ECO:0000313" key="4">
    <source>
        <dbReference type="Proteomes" id="UP000008311"/>
    </source>
</evidence>
<dbReference type="Pfam" id="PF01266">
    <property type="entry name" value="DAO"/>
    <property type="match status" value="1"/>
</dbReference>
<organism evidence="3 4">
    <name type="scientific">Ricinus communis</name>
    <name type="common">Castor bean</name>
    <dbReference type="NCBI Taxonomy" id="3988"/>
    <lineage>
        <taxon>Eukaryota</taxon>
        <taxon>Viridiplantae</taxon>
        <taxon>Streptophyta</taxon>
        <taxon>Embryophyta</taxon>
        <taxon>Tracheophyta</taxon>
        <taxon>Spermatophyta</taxon>
        <taxon>Magnoliopsida</taxon>
        <taxon>eudicotyledons</taxon>
        <taxon>Gunneridae</taxon>
        <taxon>Pentapetalae</taxon>
        <taxon>rosids</taxon>
        <taxon>fabids</taxon>
        <taxon>Malpighiales</taxon>
        <taxon>Euphorbiaceae</taxon>
        <taxon>Acalyphoideae</taxon>
        <taxon>Acalypheae</taxon>
        <taxon>Ricinus</taxon>
    </lineage>
</organism>
<reference evidence="4" key="1">
    <citation type="journal article" date="2010" name="Nat. Biotechnol.">
        <title>Draft genome sequence of the oilseed species Ricinus communis.</title>
        <authorList>
            <person name="Chan A.P."/>
            <person name="Crabtree J."/>
            <person name="Zhao Q."/>
            <person name="Lorenzi H."/>
            <person name="Orvis J."/>
            <person name="Puiu D."/>
            <person name="Melake-Berhan A."/>
            <person name="Jones K.M."/>
            <person name="Redman J."/>
            <person name="Chen G."/>
            <person name="Cahoon E.B."/>
            <person name="Gedil M."/>
            <person name="Stanke M."/>
            <person name="Haas B.J."/>
            <person name="Wortman J.R."/>
            <person name="Fraser-Liggett C.M."/>
            <person name="Ravel J."/>
            <person name="Rabinowicz P.D."/>
        </authorList>
    </citation>
    <scope>NUCLEOTIDE SEQUENCE [LARGE SCALE GENOMIC DNA]</scope>
    <source>
        <strain evidence="4">cv. Hale</strain>
    </source>
</reference>
<dbReference type="STRING" id="3988.B9SG06"/>
<gene>
    <name evidence="3" type="ORF">RCOM_1153530</name>
</gene>
<dbReference type="SUPFAM" id="SSF51905">
    <property type="entry name" value="FAD/NAD(P)-binding domain"/>
    <property type="match status" value="1"/>
</dbReference>
<dbReference type="FunFam" id="3.50.50.60:FF:000360">
    <property type="entry name" value="FAD-dependent oxidoreductase family protein"/>
    <property type="match status" value="1"/>
</dbReference>
<evidence type="ECO:0000313" key="3">
    <source>
        <dbReference type="EMBL" id="EEF37422.1"/>
    </source>
</evidence>
<proteinExistence type="predicted"/>